<keyword evidence="10" id="KW-1185">Reference proteome</keyword>
<dbReference type="GO" id="GO:0006352">
    <property type="term" value="P:DNA-templated transcription initiation"/>
    <property type="evidence" value="ECO:0007669"/>
    <property type="project" value="InterPro"/>
</dbReference>
<comment type="caution">
    <text evidence="9">The sequence shown here is derived from an EMBL/GenBank/DDBJ whole genome shotgun (WGS) entry which is preliminary data.</text>
</comment>
<dbReference type="GO" id="GO:0016987">
    <property type="term" value="F:sigma factor activity"/>
    <property type="evidence" value="ECO:0007669"/>
    <property type="project" value="UniProtKB-KW"/>
</dbReference>
<dbReference type="InterPro" id="IPR013249">
    <property type="entry name" value="RNA_pol_sigma70_r4_t2"/>
</dbReference>
<dbReference type="EMBL" id="JACCKA010000060">
    <property type="protein sequence ID" value="NZA26659.1"/>
    <property type="molecule type" value="Genomic_DNA"/>
</dbReference>
<dbReference type="Gene3D" id="1.10.10.10">
    <property type="entry name" value="Winged helix-like DNA-binding domain superfamily/Winged helix DNA-binding domain"/>
    <property type="match status" value="1"/>
</dbReference>
<dbReference type="InterPro" id="IPR014284">
    <property type="entry name" value="RNA_pol_sigma-70_dom"/>
</dbReference>
<gene>
    <name evidence="9" type="ORF">H0E84_09700</name>
</gene>
<dbReference type="NCBIfam" id="TIGR02937">
    <property type="entry name" value="sigma70-ECF"/>
    <property type="match status" value="1"/>
</dbReference>
<dbReference type="GO" id="GO:0003677">
    <property type="term" value="F:DNA binding"/>
    <property type="evidence" value="ECO:0007669"/>
    <property type="project" value="UniProtKB-KW"/>
</dbReference>
<dbReference type="InterPro" id="IPR007627">
    <property type="entry name" value="RNA_pol_sigma70_r2"/>
</dbReference>
<dbReference type="PANTHER" id="PTHR43133">
    <property type="entry name" value="RNA POLYMERASE ECF-TYPE SIGMA FACTO"/>
    <property type="match status" value="1"/>
</dbReference>
<feature type="compositionally biased region" description="Basic and acidic residues" evidence="6">
    <location>
        <begin position="99"/>
        <end position="112"/>
    </location>
</feature>
<keyword evidence="2" id="KW-0805">Transcription regulation</keyword>
<organism evidence="9 10">
    <name type="scientific">Luteimonas salinisoli</name>
    <dbReference type="NCBI Taxonomy" id="2752307"/>
    <lineage>
        <taxon>Bacteria</taxon>
        <taxon>Pseudomonadati</taxon>
        <taxon>Pseudomonadota</taxon>
        <taxon>Gammaproteobacteria</taxon>
        <taxon>Lysobacterales</taxon>
        <taxon>Lysobacteraceae</taxon>
        <taxon>Luteimonas</taxon>
    </lineage>
</organism>
<dbReference type="Pfam" id="PF08281">
    <property type="entry name" value="Sigma70_r4_2"/>
    <property type="match status" value="1"/>
</dbReference>
<dbReference type="InterPro" id="IPR013325">
    <property type="entry name" value="RNA_pol_sigma_r2"/>
</dbReference>
<evidence type="ECO:0000259" key="8">
    <source>
        <dbReference type="Pfam" id="PF08281"/>
    </source>
</evidence>
<keyword evidence="4" id="KW-0238">DNA-binding</keyword>
<reference evidence="9 10" key="1">
    <citation type="submission" date="2020-07" db="EMBL/GenBank/DDBJ databases">
        <title>Luteimonas sp. SJ-92.</title>
        <authorList>
            <person name="Huang X.-X."/>
            <person name="Xu L."/>
            <person name="Sun J.-Q."/>
        </authorList>
    </citation>
    <scope>NUCLEOTIDE SEQUENCE [LARGE SCALE GENOMIC DNA]</scope>
    <source>
        <strain evidence="9 10">SJ-92</strain>
    </source>
</reference>
<keyword evidence="5" id="KW-0804">Transcription</keyword>
<dbReference type="Gene3D" id="1.10.1740.10">
    <property type="match status" value="1"/>
</dbReference>
<evidence type="ECO:0000313" key="9">
    <source>
        <dbReference type="EMBL" id="NZA26659.1"/>
    </source>
</evidence>
<evidence type="ECO:0000256" key="2">
    <source>
        <dbReference type="ARBA" id="ARBA00023015"/>
    </source>
</evidence>
<evidence type="ECO:0000259" key="7">
    <source>
        <dbReference type="Pfam" id="PF04542"/>
    </source>
</evidence>
<dbReference type="InterPro" id="IPR039425">
    <property type="entry name" value="RNA_pol_sigma-70-like"/>
</dbReference>
<name>A0A853JDH2_9GAMM</name>
<dbReference type="SUPFAM" id="SSF88946">
    <property type="entry name" value="Sigma2 domain of RNA polymerase sigma factors"/>
    <property type="match status" value="1"/>
</dbReference>
<dbReference type="InterPro" id="IPR013324">
    <property type="entry name" value="RNA_pol_sigma_r3/r4-like"/>
</dbReference>
<evidence type="ECO:0000313" key="10">
    <source>
        <dbReference type="Proteomes" id="UP000578091"/>
    </source>
</evidence>
<dbReference type="Proteomes" id="UP000578091">
    <property type="component" value="Unassembled WGS sequence"/>
</dbReference>
<evidence type="ECO:0000256" key="4">
    <source>
        <dbReference type="ARBA" id="ARBA00023125"/>
    </source>
</evidence>
<dbReference type="SUPFAM" id="SSF88659">
    <property type="entry name" value="Sigma3 and sigma4 domains of RNA polymerase sigma factors"/>
    <property type="match status" value="1"/>
</dbReference>
<feature type="domain" description="RNA polymerase sigma-70 region 2" evidence="7">
    <location>
        <begin position="16"/>
        <end position="83"/>
    </location>
</feature>
<dbReference type="PANTHER" id="PTHR43133:SF58">
    <property type="entry name" value="ECF RNA POLYMERASE SIGMA FACTOR SIGD"/>
    <property type="match status" value="1"/>
</dbReference>
<protein>
    <submittedName>
        <fullName evidence="9">Sigma-70 family RNA polymerase sigma factor</fullName>
    </submittedName>
</protein>
<proteinExistence type="inferred from homology"/>
<dbReference type="CDD" id="cd06171">
    <property type="entry name" value="Sigma70_r4"/>
    <property type="match status" value="1"/>
</dbReference>
<evidence type="ECO:0000256" key="1">
    <source>
        <dbReference type="ARBA" id="ARBA00010641"/>
    </source>
</evidence>
<dbReference type="AlphaFoldDB" id="A0A853JDH2"/>
<evidence type="ECO:0000256" key="3">
    <source>
        <dbReference type="ARBA" id="ARBA00023082"/>
    </source>
</evidence>
<evidence type="ECO:0000256" key="6">
    <source>
        <dbReference type="SAM" id="MobiDB-lite"/>
    </source>
</evidence>
<sequence length="178" mass="20109">MLRAQDGDRAAYHALLQAVTPWLRTIVCRHLGRGEEIEDALQDILLAVHGIRHTYEGGRPLRPWLGTIANRRCIDLLRRRARRLRHESQAVQMSAEPADDGHGPPDASAHERAARDLRQAVDALPERQREAVQLLRLQELSLQEAAERSGQSVGSLKVACHRALKSLRRVLLRSSRHD</sequence>
<feature type="region of interest" description="Disordered" evidence="6">
    <location>
        <begin position="87"/>
        <end position="112"/>
    </location>
</feature>
<accession>A0A853JDH2</accession>
<keyword evidence="3" id="KW-0731">Sigma factor</keyword>
<comment type="similarity">
    <text evidence="1">Belongs to the sigma-70 factor family. ECF subfamily.</text>
</comment>
<dbReference type="InterPro" id="IPR036388">
    <property type="entry name" value="WH-like_DNA-bd_sf"/>
</dbReference>
<dbReference type="RefSeq" id="WP_180678449.1">
    <property type="nucleotide sequence ID" value="NZ_JACCKA010000060.1"/>
</dbReference>
<evidence type="ECO:0000256" key="5">
    <source>
        <dbReference type="ARBA" id="ARBA00023163"/>
    </source>
</evidence>
<dbReference type="Pfam" id="PF04542">
    <property type="entry name" value="Sigma70_r2"/>
    <property type="match status" value="1"/>
</dbReference>
<feature type="domain" description="RNA polymerase sigma factor 70 region 4 type 2" evidence="8">
    <location>
        <begin position="115"/>
        <end position="167"/>
    </location>
</feature>